<gene>
    <name evidence="2" type="ORF">POCULU_LOCUS10823</name>
</gene>
<accession>A0A9N9ECB1</accession>
<evidence type="ECO:0000313" key="2">
    <source>
        <dbReference type="EMBL" id="CAG8668314.1"/>
    </source>
</evidence>
<comment type="caution">
    <text evidence="2">The sequence shown here is derived from an EMBL/GenBank/DDBJ whole genome shotgun (WGS) entry which is preliminary data.</text>
</comment>
<dbReference type="AlphaFoldDB" id="A0A9N9ECB1"/>
<proteinExistence type="predicted"/>
<organism evidence="2 3">
    <name type="scientific">Paraglomus occultum</name>
    <dbReference type="NCBI Taxonomy" id="144539"/>
    <lineage>
        <taxon>Eukaryota</taxon>
        <taxon>Fungi</taxon>
        <taxon>Fungi incertae sedis</taxon>
        <taxon>Mucoromycota</taxon>
        <taxon>Glomeromycotina</taxon>
        <taxon>Glomeromycetes</taxon>
        <taxon>Paraglomerales</taxon>
        <taxon>Paraglomeraceae</taxon>
        <taxon>Paraglomus</taxon>
    </lineage>
</organism>
<protein>
    <submittedName>
        <fullName evidence="2">8871_t:CDS:1</fullName>
    </submittedName>
</protein>
<feature type="region of interest" description="Disordered" evidence="1">
    <location>
        <begin position="24"/>
        <end position="59"/>
    </location>
</feature>
<feature type="non-terminal residue" evidence="2">
    <location>
        <position position="130"/>
    </location>
</feature>
<feature type="compositionally biased region" description="Polar residues" evidence="1">
    <location>
        <begin position="30"/>
        <end position="54"/>
    </location>
</feature>
<dbReference type="Proteomes" id="UP000789572">
    <property type="component" value="Unassembled WGS sequence"/>
</dbReference>
<name>A0A9N9ECB1_9GLOM</name>
<evidence type="ECO:0000256" key="1">
    <source>
        <dbReference type="SAM" id="MobiDB-lite"/>
    </source>
</evidence>
<dbReference type="EMBL" id="CAJVPJ010006376">
    <property type="protein sequence ID" value="CAG8668314.1"/>
    <property type="molecule type" value="Genomic_DNA"/>
</dbReference>
<reference evidence="2" key="1">
    <citation type="submission" date="2021-06" db="EMBL/GenBank/DDBJ databases">
        <authorList>
            <person name="Kallberg Y."/>
            <person name="Tangrot J."/>
            <person name="Rosling A."/>
        </authorList>
    </citation>
    <scope>NUCLEOTIDE SEQUENCE</scope>
    <source>
        <strain evidence="2">IA702</strain>
    </source>
</reference>
<sequence length="130" mass="14047">MESKVASVVTADIEKPLTINLEGTTIEAAEQTTSTENTIEPSTVTTGKDNSVSKNKVEENEYSRAETVRRDIERGVVTINNNEIIDDQDLELLLLDGVSKFEPLVKLNSETSGFTLGGLFGNGTAAAEDR</sequence>
<evidence type="ECO:0000313" key="3">
    <source>
        <dbReference type="Proteomes" id="UP000789572"/>
    </source>
</evidence>
<keyword evidence="3" id="KW-1185">Reference proteome</keyword>